<comment type="caution">
    <text evidence="1">The sequence shown here is derived from an EMBL/GenBank/DDBJ whole genome shotgun (WGS) entry which is preliminary data.</text>
</comment>
<organism evidence="1 2">
    <name type="scientific">Synaphobranchus kaupii</name>
    <name type="common">Kaup's arrowtooth eel</name>
    <dbReference type="NCBI Taxonomy" id="118154"/>
    <lineage>
        <taxon>Eukaryota</taxon>
        <taxon>Metazoa</taxon>
        <taxon>Chordata</taxon>
        <taxon>Craniata</taxon>
        <taxon>Vertebrata</taxon>
        <taxon>Euteleostomi</taxon>
        <taxon>Actinopterygii</taxon>
        <taxon>Neopterygii</taxon>
        <taxon>Teleostei</taxon>
        <taxon>Anguilliformes</taxon>
        <taxon>Synaphobranchidae</taxon>
        <taxon>Synaphobranchus</taxon>
    </lineage>
</organism>
<protein>
    <submittedName>
        <fullName evidence="1">Uncharacterized protein</fullName>
    </submittedName>
</protein>
<evidence type="ECO:0000313" key="1">
    <source>
        <dbReference type="EMBL" id="KAJ8369014.1"/>
    </source>
</evidence>
<keyword evidence="2" id="KW-1185">Reference proteome</keyword>
<reference evidence="1" key="1">
    <citation type="journal article" date="2023" name="Science">
        <title>Genome structures resolve the early diversification of teleost fishes.</title>
        <authorList>
            <person name="Parey E."/>
            <person name="Louis A."/>
            <person name="Montfort J."/>
            <person name="Bouchez O."/>
            <person name="Roques C."/>
            <person name="Iampietro C."/>
            <person name="Lluch J."/>
            <person name="Castinel A."/>
            <person name="Donnadieu C."/>
            <person name="Desvignes T."/>
            <person name="Floi Bucao C."/>
            <person name="Jouanno E."/>
            <person name="Wen M."/>
            <person name="Mejri S."/>
            <person name="Dirks R."/>
            <person name="Jansen H."/>
            <person name="Henkel C."/>
            <person name="Chen W.J."/>
            <person name="Zahm M."/>
            <person name="Cabau C."/>
            <person name="Klopp C."/>
            <person name="Thompson A.W."/>
            <person name="Robinson-Rechavi M."/>
            <person name="Braasch I."/>
            <person name="Lecointre G."/>
            <person name="Bobe J."/>
            <person name="Postlethwait J.H."/>
            <person name="Berthelot C."/>
            <person name="Roest Crollius H."/>
            <person name="Guiguen Y."/>
        </authorList>
    </citation>
    <scope>NUCLEOTIDE SEQUENCE</scope>
    <source>
        <strain evidence="1">WJC10195</strain>
    </source>
</reference>
<dbReference type="Proteomes" id="UP001152622">
    <property type="component" value="Chromosome 3"/>
</dbReference>
<gene>
    <name evidence="1" type="ORF">SKAU_G00090420</name>
</gene>
<dbReference type="AlphaFoldDB" id="A0A9Q1FX49"/>
<accession>A0A9Q1FX49</accession>
<dbReference type="EMBL" id="JAINUF010000003">
    <property type="protein sequence ID" value="KAJ8369014.1"/>
    <property type="molecule type" value="Genomic_DNA"/>
</dbReference>
<evidence type="ECO:0000313" key="2">
    <source>
        <dbReference type="Proteomes" id="UP001152622"/>
    </source>
</evidence>
<sequence>MPSLRLSQLPLLECVPSGCDTGGIWQLGMRSVEGEWTDYLGAEKARLGLARRNGPDERVITQRFPSFCGRQLGDCATLSEGEELSEQTFRPRCRTGGERGQRRFCRRRQRYSLRREGKSLGFPLEVKRGLRLRHRAAKRRRHCDRDVTA</sequence>
<proteinExistence type="predicted"/>
<name>A0A9Q1FX49_SYNKA</name>